<evidence type="ECO:0000259" key="2">
    <source>
        <dbReference type="PROSITE" id="PS50041"/>
    </source>
</evidence>
<evidence type="ECO:0000313" key="4">
    <source>
        <dbReference type="Proteomes" id="UP000283509"/>
    </source>
</evidence>
<feature type="compositionally biased region" description="Polar residues" evidence="1">
    <location>
        <begin position="8"/>
        <end position="21"/>
    </location>
</feature>
<dbReference type="SUPFAM" id="SSF56436">
    <property type="entry name" value="C-type lectin-like"/>
    <property type="match status" value="2"/>
</dbReference>
<dbReference type="CDD" id="cd00037">
    <property type="entry name" value="CLECT"/>
    <property type="match status" value="2"/>
</dbReference>
<dbReference type="InterPro" id="IPR016186">
    <property type="entry name" value="C-type_lectin-like/link_sf"/>
</dbReference>
<dbReference type="EMBL" id="QCYY01002381">
    <property type="protein sequence ID" value="ROT70826.1"/>
    <property type="molecule type" value="Genomic_DNA"/>
</dbReference>
<organism evidence="3 4">
    <name type="scientific">Penaeus vannamei</name>
    <name type="common">Whiteleg shrimp</name>
    <name type="synonym">Litopenaeus vannamei</name>
    <dbReference type="NCBI Taxonomy" id="6689"/>
    <lineage>
        <taxon>Eukaryota</taxon>
        <taxon>Metazoa</taxon>
        <taxon>Ecdysozoa</taxon>
        <taxon>Arthropoda</taxon>
        <taxon>Crustacea</taxon>
        <taxon>Multicrustacea</taxon>
        <taxon>Malacostraca</taxon>
        <taxon>Eumalacostraca</taxon>
        <taxon>Eucarida</taxon>
        <taxon>Decapoda</taxon>
        <taxon>Dendrobranchiata</taxon>
        <taxon>Penaeoidea</taxon>
        <taxon>Penaeidae</taxon>
        <taxon>Penaeus</taxon>
    </lineage>
</organism>
<feature type="region of interest" description="Disordered" evidence="1">
    <location>
        <begin position="1"/>
        <end position="22"/>
    </location>
</feature>
<dbReference type="SMART" id="SM00034">
    <property type="entry name" value="CLECT"/>
    <property type="match status" value="2"/>
</dbReference>
<dbReference type="PROSITE" id="PS50041">
    <property type="entry name" value="C_TYPE_LECTIN_2"/>
    <property type="match status" value="2"/>
</dbReference>
<reference evidence="3 4" key="1">
    <citation type="submission" date="2018-04" db="EMBL/GenBank/DDBJ databases">
        <authorList>
            <person name="Zhang X."/>
            <person name="Yuan J."/>
            <person name="Li F."/>
            <person name="Xiang J."/>
        </authorList>
    </citation>
    <scope>NUCLEOTIDE SEQUENCE [LARGE SCALE GENOMIC DNA]</scope>
    <source>
        <tissue evidence="3">Muscle</tissue>
    </source>
</reference>
<accession>A0A3R7SQJ4</accession>
<feature type="domain" description="C-type lectin" evidence="2">
    <location>
        <begin position="183"/>
        <end position="302"/>
    </location>
</feature>
<feature type="domain" description="C-type lectin" evidence="2">
    <location>
        <begin position="34"/>
        <end position="160"/>
    </location>
</feature>
<dbReference type="InterPro" id="IPR050111">
    <property type="entry name" value="C-type_lectin/snaclec_domain"/>
</dbReference>
<dbReference type="Proteomes" id="UP000283509">
    <property type="component" value="Unassembled WGS sequence"/>
</dbReference>
<dbReference type="AlphaFoldDB" id="A0A3R7SQJ4"/>
<keyword evidence="4" id="KW-1185">Reference proteome</keyword>
<dbReference type="OrthoDB" id="6339005at2759"/>
<comment type="caution">
    <text evidence="3">The sequence shown here is derived from an EMBL/GenBank/DDBJ whole genome shotgun (WGS) entry which is preliminary data.</text>
</comment>
<evidence type="ECO:0000313" key="3">
    <source>
        <dbReference type="EMBL" id="ROT70826.1"/>
    </source>
</evidence>
<gene>
    <name evidence="3" type="ORF">C7M84_010892</name>
</gene>
<dbReference type="Gene3D" id="3.10.100.10">
    <property type="entry name" value="Mannose-Binding Protein A, subunit A"/>
    <property type="match status" value="2"/>
</dbReference>
<dbReference type="PANTHER" id="PTHR22803">
    <property type="entry name" value="MANNOSE, PHOSPHOLIPASE, LECTIN RECEPTOR RELATED"/>
    <property type="match status" value="1"/>
</dbReference>
<protein>
    <submittedName>
        <fullName evidence="3">Lectin 3</fullName>
    </submittedName>
</protein>
<name>A0A3R7SQJ4_PENVA</name>
<reference evidence="3 4" key="2">
    <citation type="submission" date="2019-01" db="EMBL/GenBank/DDBJ databases">
        <title>The decoding of complex shrimp genome reveals the adaptation for benthos swimmer, frequently molting mechanism and breeding impact on genome.</title>
        <authorList>
            <person name="Sun Y."/>
            <person name="Gao Y."/>
            <person name="Yu Y."/>
        </authorList>
    </citation>
    <scope>NUCLEOTIDE SEQUENCE [LARGE SCALE GENOMIC DNA]</scope>
    <source>
        <tissue evidence="3">Muscle</tissue>
    </source>
</reference>
<dbReference type="Pfam" id="PF00059">
    <property type="entry name" value="Lectin_C"/>
    <property type="match status" value="2"/>
</dbReference>
<sequence>MAAVLPVSQATPPSSRVQNVPRNPPACTLPYHNIGGHCLLIDDLLLGSWERMSTFCVDFGGTLANLYDANVLTAAIAYMDEHGLRDRCFWVGASDAAEEGVWRWTDGNLVRRGTPLWGDLADEVQQPTGGTAENCGLLLFGDHHFLHDADCSEEHAVICEQVEAQAVHYKSPKIDCPLPYQYIGGRCLFVNPFGTKSWGDMNAYCQNMGGHMAKLDDANLLGYVFDYLTGNEGLGDVFYWIGATDAATEGEWLWHDGTRVTMGTPFWGDAPSGNQAPDGGEDHDCAFLKPTDHFFFNDYLCEGDNTHSFGVICEY</sequence>
<evidence type="ECO:0000256" key="1">
    <source>
        <dbReference type="SAM" id="MobiDB-lite"/>
    </source>
</evidence>
<dbReference type="InterPro" id="IPR001304">
    <property type="entry name" value="C-type_lectin-like"/>
</dbReference>
<proteinExistence type="predicted"/>
<dbReference type="InterPro" id="IPR016187">
    <property type="entry name" value="CTDL_fold"/>
</dbReference>